<dbReference type="SMART" id="SM00898">
    <property type="entry name" value="Fapy_DNA_glyco"/>
    <property type="match status" value="1"/>
</dbReference>
<feature type="active site" description="Proton donor; for delta-elimination activity" evidence="15">
    <location>
        <position position="262"/>
    </location>
</feature>
<dbReference type="InterPro" id="IPR015886">
    <property type="entry name" value="H2TH_FPG"/>
</dbReference>
<dbReference type="EC" id="4.2.99.18" evidence="15"/>
<dbReference type="EMBL" id="CP054840">
    <property type="protein sequence ID" value="QKV54180.1"/>
    <property type="molecule type" value="Genomic_DNA"/>
</dbReference>
<dbReference type="InterPro" id="IPR010663">
    <property type="entry name" value="Znf_FPG/IleRS"/>
</dbReference>
<dbReference type="EC" id="3.2.2.23" evidence="15"/>
<keyword evidence="7 15" id="KW-0378">Hydrolase</keyword>
<gene>
    <name evidence="15 18" type="primary">mutM</name>
    <name evidence="15" type="synonym">fpg</name>
    <name evidence="18" type="ORF">HUK68_15420</name>
</gene>
<keyword evidence="11 15" id="KW-0456">Lyase</keyword>
<dbReference type="FunFam" id="1.10.8.50:FF:000003">
    <property type="entry name" value="Formamidopyrimidine-DNA glycosylase"/>
    <property type="match status" value="1"/>
</dbReference>
<comment type="catalytic activity">
    <reaction evidence="1 15">
        <text>Hydrolysis of DNA containing ring-opened 7-methylguanine residues, releasing 2,6-diamino-4-hydroxy-5-(N-methyl)formamidopyrimidine.</text>
        <dbReference type="EC" id="3.2.2.23"/>
    </reaction>
</comment>
<comment type="caution">
    <text evidence="15">Lacks conserved residue(s) required for the propagation of feature annotation.</text>
</comment>
<dbReference type="GO" id="GO:0140078">
    <property type="term" value="F:class I DNA-(apurinic or apyrimidinic site) endonuclease activity"/>
    <property type="evidence" value="ECO:0007669"/>
    <property type="project" value="UniProtKB-EC"/>
</dbReference>
<organism evidence="18 19">
    <name type="scientific">Comamonas antarctica</name>
    <dbReference type="NCBI Taxonomy" id="2743470"/>
    <lineage>
        <taxon>Bacteria</taxon>
        <taxon>Pseudomonadati</taxon>
        <taxon>Pseudomonadota</taxon>
        <taxon>Betaproteobacteria</taxon>
        <taxon>Burkholderiales</taxon>
        <taxon>Comamonadaceae</taxon>
        <taxon>Comamonas</taxon>
    </lineage>
</organism>
<dbReference type="InterPro" id="IPR035937">
    <property type="entry name" value="FPG_N"/>
</dbReference>
<evidence type="ECO:0000259" key="16">
    <source>
        <dbReference type="PROSITE" id="PS51066"/>
    </source>
</evidence>
<dbReference type="GO" id="GO:0003684">
    <property type="term" value="F:damaged DNA binding"/>
    <property type="evidence" value="ECO:0007669"/>
    <property type="project" value="InterPro"/>
</dbReference>
<dbReference type="GO" id="GO:0034039">
    <property type="term" value="F:8-oxo-7,8-dihydroguanine DNA N-glycosylase activity"/>
    <property type="evidence" value="ECO:0007669"/>
    <property type="project" value="TreeGrafter"/>
</dbReference>
<dbReference type="SUPFAM" id="SSF57716">
    <property type="entry name" value="Glucocorticoid receptor-like (DNA-binding domain)"/>
    <property type="match status" value="1"/>
</dbReference>
<dbReference type="PANTHER" id="PTHR22993:SF9">
    <property type="entry name" value="FORMAMIDOPYRIMIDINE-DNA GLYCOSYLASE"/>
    <property type="match status" value="1"/>
</dbReference>
<evidence type="ECO:0000256" key="13">
    <source>
        <dbReference type="ARBA" id="ARBA00023295"/>
    </source>
</evidence>
<evidence type="ECO:0000256" key="1">
    <source>
        <dbReference type="ARBA" id="ARBA00001668"/>
    </source>
</evidence>
<dbReference type="InterPro" id="IPR012319">
    <property type="entry name" value="FPG_cat"/>
</dbReference>
<proteinExistence type="inferred from homology"/>
<dbReference type="PROSITE" id="PS51068">
    <property type="entry name" value="FPG_CAT"/>
    <property type="match status" value="1"/>
</dbReference>
<keyword evidence="12 15" id="KW-0511">Multifunctional enzyme</keyword>
<evidence type="ECO:0000256" key="5">
    <source>
        <dbReference type="ARBA" id="ARBA00022763"/>
    </source>
</evidence>
<evidence type="ECO:0000256" key="8">
    <source>
        <dbReference type="ARBA" id="ARBA00022833"/>
    </source>
</evidence>
<dbReference type="PROSITE" id="PS01242">
    <property type="entry name" value="ZF_FPG_1"/>
    <property type="match status" value="1"/>
</dbReference>
<evidence type="ECO:0000256" key="14">
    <source>
        <dbReference type="ARBA" id="ARBA00044632"/>
    </source>
</evidence>
<dbReference type="GO" id="GO:0006284">
    <property type="term" value="P:base-excision repair"/>
    <property type="evidence" value="ECO:0007669"/>
    <property type="project" value="InterPro"/>
</dbReference>
<evidence type="ECO:0000256" key="12">
    <source>
        <dbReference type="ARBA" id="ARBA00023268"/>
    </source>
</evidence>
<dbReference type="AlphaFoldDB" id="A0A6N1X8K7"/>
<dbReference type="KEGG" id="aant:HUK68_15420"/>
<evidence type="ECO:0000256" key="11">
    <source>
        <dbReference type="ARBA" id="ARBA00023239"/>
    </source>
</evidence>
<dbReference type="RefSeq" id="WP_175504980.1">
    <property type="nucleotide sequence ID" value="NZ_CP054840.1"/>
</dbReference>
<evidence type="ECO:0000256" key="10">
    <source>
        <dbReference type="ARBA" id="ARBA00023204"/>
    </source>
</evidence>
<comment type="function">
    <text evidence="15">Involved in base excision repair of DNA damaged by oxidation or by mutagenic agents. Acts as DNA glycosylase that recognizes and removes damaged bases. Has a preference for oxidized purines, such as 7,8-dihydro-8-oxoguanine (8-oxoG). Has AP (apurinic/apyrimidinic) lyase activity and introduces nicks in the DNA strand. Cleaves the DNA backbone by beta-delta elimination to generate a single-strand break at the site of the removed base with both 3'- and 5'-phosphates.</text>
</comment>
<feature type="binding site" evidence="15">
    <location>
        <position position="91"/>
    </location>
    <ligand>
        <name>DNA</name>
        <dbReference type="ChEBI" id="CHEBI:16991"/>
    </ligand>
</feature>
<name>A0A6N1X8K7_9BURK</name>
<dbReference type="SUPFAM" id="SSF81624">
    <property type="entry name" value="N-terminal domain of MutM-like DNA repair proteins"/>
    <property type="match status" value="1"/>
</dbReference>
<dbReference type="HAMAP" id="MF_00103">
    <property type="entry name" value="Fapy_DNA_glycosyl"/>
    <property type="match status" value="1"/>
</dbReference>
<evidence type="ECO:0000256" key="7">
    <source>
        <dbReference type="ARBA" id="ARBA00022801"/>
    </source>
</evidence>
<dbReference type="InterPro" id="IPR010979">
    <property type="entry name" value="Ribosomal_uS13-like_H2TH"/>
</dbReference>
<feature type="binding site" evidence="15">
    <location>
        <position position="109"/>
    </location>
    <ligand>
        <name>DNA</name>
        <dbReference type="ChEBI" id="CHEBI:16991"/>
    </ligand>
</feature>
<reference evidence="18 19" key="1">
    <citation type="submission" date="2020-06" db="EMBL/GenBank/DDBJ databases">
        <title>Acidovorax antarctica sp. nov., isolated from Corinth ice sheet soil, Antarctic Fields Peninsula.</title>
        <authorList>
            <person name="Xu Q."/>
            <person name="Peng F."/>
        </authorList>
    </citation>
    <scope>NUCLEOTIDE SEQUENCE [LARGE SCALE GENOMIC DNA]</scope>
    <source>
        <strain evidence="18 19">16-35-5</strain>
    </source>
</reference>
<dbReference type="InterPro" id="IPR015887">
    <property type="entry name" value="DNA_glyclase_Znf_dom_DNA_BS"/>
</dbReference>
<dbReference type="Pfam" id="PF06827">
    <property type="entry name" value="zf-FPG_IleRS"/>
    <property type="match status" value="1"/>
</dbReference>
<evidence type="ECO:0000256" key="4">
    <source>
        <dbReference type="ARBA" id="ARBA00022723"/>
    </source>
</evidence>
<keyword evidence="8 15" id="KW-0862">Zinc</keyword>
<sequence>MPELPEVEVTRRSFAPSIAGARILDVRLGKPLRWPLGLAPEALAGRAVRSVRRRGKYLLVDLSDGLLLLHLGMSGSLRFAPTDSLPAPGTHDHFDLVTTQGTLRLHDPRRFGAVVYAAGEDDPVARKLLGGLGMEPLEDTFALQAFHAGLQASRTPIKLLLLGGKLVVGVGNIYASEVLFMARISPLAPANTIGPRRAQRLYEAIRVVLAAAVEKGGTTLKDFSNADGMPGHFQLQTQVYDREGLPCTRCAAPLRMLRQGQRSTFYCSHCQRQ</sequence>
<evidence type="ECO:0000256" key="15">
    <source>
        <dbReference type="HAMAP-Rule" id="MF_00103"/>
    </source>
</evidence>
<dbReference type="CDD" id="cd08966">
    <property type="entry name" value="EcFpg-like_N"/>
    <property type="match status" value="1"/>
</dbReference>
<keyword evidence="4 15" id="KW-0479">Metal-binding</keyword>
<dbReference type="Gene3D" id="3.20.190.10">
    <property type="entry name" value="MutM-like, N-terminal"/>
    <property type="match status" value="1"/>
</dbReference>
<keyword evidence="10 15" id="KW-0234">DNA repair</keyword>
<keyword evidence="19" id="KW-1185">Reference proteome</keyword>
<keyword evidence="13 15" id="KW-0326">Glycosidase</keyword>
<feature type="domain" description="Formamidopyrimidine-DNA glycosylase catalytic" evidence="17">
    <location>
        <begin position="2"/>
        <end position="112"/>
    </location>
</feature>
<feature type="active site" description="Schiff-base intermediate with DNA" evidence="15">
    <location>
        <position position="2"/>
    </location>
</feature>
<evidence type="ECO:0000256" key="3">
    <source>
        <dbReference type="ARBA" id="ARBA00011245"/>
    </source>
</evidence>
<dbReference type="GO" id="GO:0008270">
    <property type="term" value="F:zinc ion binding"/>
    <property type="evidence" value="ECO:0007669"/>
    <property type="project" value="UniProtKB-UniRule"/>
</dbReference>
<keyword evidence="6 15" id="KW-0863">Zinc-finger</keyword>
<evidence type="ECO:0000256" key="2">
    <source>
        <dbReference type="ARBA" id="ARBA00009409"/>
    </source>
</evidence>
<keyword evidence="9 15" id="KW-0238">DNA-binding</keyword>
<comment type="similarity">
    <text evidence="2 15">Belongs to the FPG family.</text>
</comment>
<feature type="domain" description="FPG-type" evidence="16">
    <location>
        <begin position="238"/>
        <end position="272"/>
    </location>
</feature>
<comment type="subunit">
    <text evidence="3 15">Monomer.</text>
</comment>
<feature type="active site" description="Proton donor; for beta-elimination activity" evidence="15">
    <location>
        <position position="56"/>
    </location>
</feature>
<accession>A0A6N1X8K7</accession>
<dbReference type="SUPFAM" id="SSF46946">
    <property type="entry name" value="S13-like H2TH domain"/>
    <property type="match status" value="1"/>
</dbReference>
<dbReference type="PANTHER" id="PTHR22993">
    <property type="entry name" value="FORMAMIDOPYRIMIDINE-DNA GLYCOSYLASE"/>
    <property type="match status" value="1"/>
</dbReference>
<evidence type="ECO:0000259" key="17">
    <source>
        <dbReference type="PROSITE" id="PS51068"/>
    </source>
</evidence>
<dbReference type="PROSITE" id="PS51066">
    <property type="entry name" value="ZF_FPG_2"/>
    <property type="match status" value="1"/>
</dbReference>
<evidence type="ECO:0000313" key="19">
    <source>
        <dbReference type="Proteomes" id="UP000509579"/>
    </source>
</evidence>
<dbReference type="SMART" id="SM01232">
    <property type="entry name" value="H2TH"/>
    <property type="match status" value="1"/>
</dbReference>
<keyword evidence="5 15" id="KW-0227">DNA damage</keyword>
<dbReference type="Pfam" id="PF01149">
    <property type="entry name" value="Fapy_DNA_glyco"/>
    <property type="match status" value="1"/>
</dbReference>
<dbReference type="InterPro" id="IPR020629">
    <property type="entry name" value="FPG_Glyclase"/>
</dbReference>
<dbReference type="Pfam" id="PF06831">
    <property type="entry name" value="H2TH"/>
    <property type="match status" value="1"/>
</dbReference>
<dbReference type="Proteomes" id="UP000509579">
    <property type="component" value="Chromosome"/>
</dbReference>
<evidence type="ECO:0000256" key="9">
    <source>
        <dbReference type="ARBA" id="ARBA00023125"/>
    </source>
</evidence>
<evidence type="ECO:0000256" key="6">
    <source>
        <dbReference type="ARBA" id="ARBA00022771"/>
    </source>
</evidence>
<protein>
    <recommendedName>
        <fullName evidence="15">Formamidopyrimidine-DNA glycosylase</fullName>
        <shortName evidence="15">Fapy-DNA glycosylase</shortName>
        <ecNumber evidence="15">3.2.2.23</ecNumber>
    </recommendedName>
    <alternativeName>
        <fullName evidence="15">DNA-(apurinic or apyrimidinic site) lyase MutM</fullName>
        <shortName evidence="15">AP lyase MutM</shortName>
        <ecNumber evidence="15">4.2.99.18</ecNumber>
    </alternativeName>
</protein>
<dbReference type="InterPro" id="IPR000214">
    <property type="entry name" value="Znf_DNA_glyclase/AP_lyase"/>
</dbReference>
<dbReference type="NCBIfam" id="NF002211">
    <property type="entry name" value="PRK01103.1"/>
    <property type="match status" value="1"/>
</dbReference>
<evidence type="ECO:0000313" key="18">
    <source>
        <dbReference type="EMBL" id="QKV54180.1"/>
    </source>
</evidence>
<dbReference type="NCBIfam" id="TIGR00577">
    <property type="entry name" value="fpg"/>
    <property type="match status" value="1"/>
</dbReference>
<comment type="catalytic activity">
    <reaction evidence="14 15">
        <text>2'-deoxyribonucleotide-(2'-deoxyribose 5'-phosphate)-2'-deoxyribonucleotide-DNA = a 3'-end 2'-deoxyribonucleotide-(2,3-dehydro-2,3-deoxyribose 5'-phosphate)-DNA + a 5'-end 5'-phospho-2'-deoxyribonucleoside-DNA + H(+)</text>
        <dbReference type="Rhea" id="RHEA:66592"/>
        <dbReference type="Rhea" id="RHEA-COMP:13180"/>
        <dbReference type="Rhea" id="RHEA-COMP:16897"/>
        <dbReference type="Rhea" id="RHEA-COMP:17067"/>
        <dbReference type="ChEBI" id="CHEBI:15378"/>
        <dbReference type="ChEBI" id="CHEBI:136412"/>
        <dbReference type="ChEBI" id="CHEBI:157695"/>
        <dbReference type="ChEBI" id="CHEBI:167181"/>
        <dbReference type="EC" id="4.2.99.18"/>
    </reaction>
</comment>
<feature type="active site" description="Proton donor" evidence="15">
    <location>
        <position position="3"/>
    </location>
</feature>
<dbReference type="Gene3D" id="1.10.8.50">
    <property type="match status" value="1"/>
</dbReference>
<comment type="cofactor">
    <cofactor evidence="15">
        <name>Zn(2+)</name>
        <dbReference type="ChEBI" id="CHEBI:29105"/>
    </cofactor>
    <text evidence="15">Binds 1 zinc ion per subunit.</text>
</comment>